<dbReference type="Proteomes" id="UP000198409">
    <property type="component" value="Unassembled WGS sequence"/>
</dbReference>
<sequence length="270" mass="30308">MKGGTGAAEIIAPALTTTVCPHCKTPFTPRRSNQQFCGRACQKASSRHTARGARTIENATRNRDHYSRAAWLCYDILRMPEARREGALHDLLVAARGGRGAKLRNILQDPRLLGAPRESPLGKLYPDTSDPSVRNIAQQVNAYCQRRWGKGSREILKADCLPRDGRAEAPETSEAETYWQAMRREGKLERQSPAHDPLVKSYDWRRLARAMRDRGWRRYFTPEELDEMLEIRPPHLERGSFAVSFGAAPDGDIDLLDDGSTDGEQVKLAA</sequence>
<accession>A0A238XDS4</accession>
<protein>
    <submittedName>
        <fullName evidence="1">Uncharacterized protein</fullName>
    </submittedName>
</protein>
<evidence type="ECO:0000313" key="1">
    <source>
        <dbReference type="EMBL" id="SNR56832.1"/>
    </source>
</evidence>
<reference evidence="2" key="1">
    <citation type="submission" date="2017-06" db="EMBL/GenBank/DDBJ databases">
        <authorList>
            <person name="Varghese N."/>
            <person name="Submissions S."/>
        </authorList>
    </citation>
    <scope>NUCLEOTIDE SEQUENCE [LARGE SCALE GENOMIC DNA]</scope>
    <source>
        <strain evidence="2">DSM 26170</strain>
    </source>
</reference>
<dbReference type="EMBL" id="FZNM01000009">
    <property type="protein sequence ID" value="SNR56832.1"/>
    <property type="molecule type" value="Genomic_DNA"/>
</dbReference>
<proteinExistence type="predicted"/>
<name>A0A238XDS4_9RHOB</name>
<gene>
    <name evidence="1" type="ORF">SAMN06265378_10991</name>
</gene>
<organism evidence="1 2">
    <name type="scientific">Paracoccus sediminis</name>
    <dbReference type="NCBI Taxonomy" id="1214787"/>
    <lineage>
        <taxon>Bacteria</taxon>
        <taxon>Pseudomonadati</taxon>
        <taxon>Pseudomonadota</taxon>
        <taxon>Alphaproteobacteria</taxon>
        <taxon>Rhodobacterales</taxon>
        <taxon>Paracoccaceae</taxon>
        <taxon>Paracoccus</taxon>
    </lineage>
</organism>
<evidence type="ECO:0000313" key="2">
    <source>
        <dbReference type="Proteomes" id="UP000198409"/>
    </source>
</evidence>
<dbReference type="AlphaFoldDB" id="A0A238XDS4"/>